<dbReference type="Proteomes" id="UP000277580">
    <property type="component" value="Unassembled WGS sequence"/>
</dbReference>
<keyword evidence="3" id="KW-0862">Zinc</keyword>
<dbReference type="InterPro" id="IPR031127">
    <property type="entry name" value="E3_UB_ligase_RBR"/>
</dbReference>
<evidence type="ECO:0000256" key="2">
    <source>
        <dbReference type="ARBA" id="ARBA00022771"/>
    </source>
</evidence>
<dbReference type="STRING" id="1392247.A0A3N4KZA5"/>
<evidence type="ECO:0000259" key="5">
    <source>
        <dbReference type="PROSITE" id="PS50089"/>
    </source>
</evidence>
<dbReference type="Pfam" id="PF13445">
    <property type="entry name" value="zf-RING_UBOX"/>
    <property type="match status" value="1"/>
</dbReference>
<sequence length="230" mass="25942">MGFSLRRVRRFAVFVSGRVRRLSGKTRCSVCMKYYKSHNLKVLPHCAHNYCRECLRRTFLRLVDDGGESTVPPRCCGHEITLSITGDFLDGVENPTDTIGLKEKYLQVLEKRTNDPIFCSRGCIKDGDVELDAGLDTKWFITPEEIREEEDLAICGKCKGGTCTLCKMPAPHIAEECGIPDEAEKEEIRYKRLSGKNGWRCCDSCGMMLSRDVGCAHVVCRCGNDVWLAF</sequence>
<dbReference type="InterPro" id="IPR001841">
    <property type="entry name" value="Znf_RING"/>
</dbReference>
<accession>A0A3N4KZA5</accession>
<dbReference type="GO" id="GO:0004842">
    <property type="term" value="F:ubiquitin-protein transferase activity"/>
    <property type="evidence" value="ECO:0007669"/>
    <property type="project" value="InterPro"/>
</dbReference>
<dbReference type="PANTHER" id="PTHR11685">
    <property type="entry name" value="RBR FAMILY RING FINGER AND IBR DOMAIN-CONTAINING"/>
    <property type="match status" value="1"/>
</dbReference>
<keyword evidence="1" id="KW-0479">Metal-binding</keyword>
<evidence type="ECO:0000256" key="3">
    <source>
        <dbReference type="ARBA" id="ARBA00022833"/>
    </source>
</evidence>
<dbReference type="InParanoid" id="A0A3N4KZA5"/>
<keyword evidence="2 4" id="KW-0863">Zinc-finger</keyword>
<evidence type="ECO:0000256" key="4">
    <source>
        <dbReference type="PROSITE-ProRule" id="PRU00175"/>
    </source>
</evidence>
<organism evidence="6 7">
    <name type="scientific">Morchella conica CCBAS932</name>
    <dbReference type="NCBI Taxonomy" id="1392247"/>
    <lineage>
        <taxon>Eukaryota</taxon>
        <taxon>Fungi</taxon>
        <taxon>Dikarya</taxon>
        <taxon>Ascomycota</taxon>
        <taxon>Pezizomycotina</taxon>
        <taxon>Pezizomycetes</taxon>
        <taxon>Pezizales</taxon>
        <taxon>Morchellaceae</taxon>
        <taxon>Morchella</taxon>
    </lineage>
</organism>
<dbReference type="GO" id="GO:0008270">
    <property type="term" value="F:zinc ion binding"/>
    <property type="evidence" value="ECO:0007669"/>
    <property type="project" value="UniProtKB-KW"/>
</dbReference>
<dbReference type="AlphaFoldDB" id="A0A3N4KZA5"/>
<dbReference type="InterPro" id="IPR013083">
    <property type="entry name" value="Znf_RING/FYVE/PHD"/>
</dbReference>
<evidence type="ECO:0000313" key="6">
    <source>
        <dbReference type="EMBL" id="RPB13671.1"/>
    </source>
</evidence>
<protein>
    <recommendedName>
        <fullName evidence="5">RING-type domain-containing protein</fullName>
    </recommendedName>
</protein>
<feature type="domain" description="RING-type" evidence="5">
    <location>
        <begin position="28"/>
        <end position="75"/>
    </location>
</feature>
<gene>
    <name evidence="6" type="ORF">P167DRAFT_92366</name>
</gene>
<dbReference type="SUPFAM" id="SSF57850">
    <property type="entry name" value="RING/U-box"/>
    <property type="match status" value="1"/>
</dbReference>
<name>A0A3N4KZA5_9PEZI</name>
<dbReference type="PROSITE" id="PS00518">
    <property type="entry name" value="ZF_RING_1"/>
    <property type="match status" value="1"/>
</dbReference>
<reference evidence="6 7" key="1">
    <citation type="journal article" date="2018" name="Nat. Ecol. Evol.">
        <title>Pezizomycetes genomes reveal the molecular basis of ectomycorrhizal truffle lifestyle.</title>
        <authorList>
            <person name="Murat C."/>
            <person name="Payen T."/>
            <person name="Noel B."/>
            <person name="Kuo A."/>
            <person name="Morin E."/>
            <person name="Chen J."/>
            <person name="Kohler A."/>
            <person name="Krizsan K."/>
            <person name="Balestrini R."/>
            <person name="Da Silva C."/>
            <person name="Montanini B."/>
            <person name="Hainaut M."/>
            <person name="Levati E."/>
            <person name="Barry K.W."/>
            <person name="Belfiori B."/>
            <person name="Cichocki N."/>
            <person name="Clum A."/>
            <person name="Dockter R.B."/>
            <person name="Fauchery L."/>
            <person name="Guy J."/>
            <person name="Iotti M."/>
            <person name="Le Tacon F."/>
            <person name="Lindquist E.A."/>
            <person name="Lipzen A."/>
            <person name="Malagnac F."/>
            <person name="Mello A."/>
            <person name="Molinier V."/>
            <person name="Miyauchi S."/>
            <person name="Poulain J."/>
            <person name="Riccioni C."/>
            <person name="Rubini A."/>
            <person name="Sitrit Y."/>
            <person name="Splivallo R."/>
            <person name="Traeger S."/>
            <person name="Wang M."/>
            <person name="Zifcakova L."/>
            <person name="Wipf D."/>
            <person name="Zambonelli A."/>
            <person name="Paolocci F."/>
            <person name="Nowrousian M."/>
            <person name="Ottonello S."/>
            <person name="Baldrian P."/>
            <person name="Spatafora J.W."/>
            <person name="Henrissat B."/>
            <person name="Nagy L.G."/>
            <person name="Aury J.M."/>
            <person name="Wincker P."/>
            <person name="Grigoriev I.V."/>
            <person name="Bonfante P."/>
            <person name="Martin F.M."/>
        </authorList>
    </citation>
    <scope>NUCLEOTIDE SEQUENCE [LARGE SCALE GENOMIC DNA]</scope>
    <source>
        <strain evidence="6 7">CCBAS932</strain>
    </source>
</reference>
<dbReference type="InterPro" id="IPR017907">
    <property type="entry name" value="Znf_RING_CS"/>
</dbReference>
<dbReference type="InterPro" id="IPR027370">
    <property type="entry name" value="Znf-RING_euk"/>
</dbReference>
<dbReference type="EMBL" id="ML119121">
    <property type="protein sequence ID" value="RPB13671.1"/>
    <property type="molecule type" value="Genomic_DNA"/>
</dbReference>
<dbReference type="GO" id="GO:0016567">
    <property type="term" value="P:protein ubiquitination"/>
    <property type="evidence" value="ECO:0007669"/>
    <property type="project" value="InterPro"/>
</dbReference>
<dbReference type="PROSITE" id="PS50089">
    <property type="entry name" value="ZF_RING_2"/>
    <property type="match status" value="1"/>
</dbReference>
<keyword evidence="7" id="KW-1185">Reference proteome</keyword>
<evidence type="ECO:0000256" key="1">
    <source>
        <dbReference type="ARBA" id="ARBA00022723"/>
    </source>
</evidence>
<proteinExistence type="predicted"/>
<evidence type="ECO:0000313" key="7">
    <source>
        <dbReference type="Proteomes" id="UP000277580"/>
    </source>
</evidence>
<dbReference type="OrthoDB" id="9977870at2759"/>
<dbReference type="Gene3D" id="3.30.40.10">
    <property type="entry name" value="Zinc/RING finger domain, C3HC4 (zinc finger)"/>
    <property type="match status" value="1"/>
</dbReference>